<dbReference type="Gene3D" id="1.10.10.10">
    <property type="entry name" value="Winged helix-like DNA-binding domain superfamily/Winged helix DNA-binding domain"/>
    <property type="match status" value="1"/>
</dbReference>
<evidence type="ECO:0000256" key="3">
    <source>
        <dbReference type="ARBA" id="ARBA00023163"/>
    </source>
</evidence>
<dbReference type="InterPro" id="IPR005471">
    <property type="entry name" value="Tscrpt_reg_IclR_N"/>
</dbReference>
<dbReference type="PROSITE" id="PS51078">
    <property type="entry name" value="ICLR_ED"/>
    <property type="match status" value="1"/>
</dbReference>
<dbReference type="PANTHER" id="PTHR30136:SF35">
    <property type="entry name" value="HTH-TYPE TRANSCRIPTIONAL REGULATOR RV1719"/>
    <property type="match status" value="1"/>
</dbReference>
<dbReference type="InterPro" id="IPR014757">
    <property type="entry name" value="Tscrpt_reg_IclR_C"/>
</dbReference>
<dbReference type="Gene3D" id="3.30.450.40">
    <property type="match status" value="1"/>
</dbReference>
<evidence type="ECO:0000256" key="1">
    <source>
        <dbReference type="ARBA" id="ARBA00023015"/>
    </source>
</evidence>
<keyword evidence="1" id="KW-0805">Transcription regulation</keyword>
<dbReference type="RefSeq" id="WP_078709919.1">
    <property type="nucleotide sequence ID" value="NZ_FUXL01000017.1"/>
</dbReference>
<dbReference type="Pfam" id="PF09339">
    <property type="entry name" value="HTH_IclR"/>
    <property type="match status" value="1"/>
</dbReference>
<dbReference type="GO" id="GO:0003700">
    <property type="term" value="F:DNA-binding transcription factor activity"/>
    <property type="evidence" value="ECO:0007669"/>
    <property type="project" value="TreeGrafter"/>
</dbReference>
<evidence type="ECO:0000313" key="6">
    <source>
        <dbReference type="EMBL" id="SKA34273.1"/>
    </source>
</evidence>
<dbReference type="SUPFAM" id="SSF55781">
    <property type="entry name" value="GAF domain-like"/>
    <property type="match status" value="1"/>
</dbReference>
<name>A0A1T4T1D6_9HYPH</name>
<keyword evidence="2" id="KW-0238">DNA-binding</keyword>
<gene>
    <name evidence="6" type="ORF">SAMN05428963_11710</name>
</gene>
<protein>
    <submittedName>
        <fullName evidence="6">Transcriptional regulator, IclR family</fullName>
    </submittedName>
</protein>
<evidence type="ECO:0000259" key="5">
    <source>
        <dbReference type="PROSITE" id="PS51078"/>
    </source>
</evidence>
<keyword evidence="7" id="KW-1185">Reference proteome</keyword>
<dbReference type="EMBL" id="FUXL01000017">
    <property type="protein sequence ID" value="SKA34273.1"/>
    <property type="molecule type" value="Genomic_DNA"/>
</dbReference>
<dbReference type="AlphaFoldDB" id="A0A1T4T1D6"/>
<dbReference type="GO" id="GO:0003677">
    <property type="term" value="F:DNA binding"/>
    <property type="evidence" value="ECO:0007669"/>
    <property type="project" value="UniProtKB-KW"/>
</dbReference>
<dbReference type="InterPro" id="IPR029016">
    <property type="entry name" value="GAF-like_dom_sf"/>
</dbReference>
<dbReference type="InterPro" id="IPR036388">
    <property type="entry name" value="WH-like_DNA-bd_sf"/>
</dbReference>
<dbReference type="STRING" id="1365950.SAMN05428963_11710"/>
<proteinExistence type="predicted"/>
<reference evidence="6 7" key="1">
    <citation type="submission" date="2017-02" db="EMBL/GenBank/DDBJ databases">
        <authorList>
            <person name="Peterson S.W."/>
        </authorList>
    </citation>
    <scope>NUCLEOTIDE SEQUENCE [LARGE SCALE GENOMIC DNA]</scope>
    <source>
        <strain evidence="6 7">USBA 369</strain>
    </source>
</reference>
<keyword evidence="3" id="KW-0804">Transcription</keyword>
<feature type="domain" description="IclR-ED" evidence="5">
    <location>
        <begin position="110"/>
        <end position="293"/>
    </location>
</feature>
<dbReference type="SUPFAM" id="SSF46785">
    <property type="entry name" value="Winged helix' DNA-binding domain"/>
    <property type="match status" value="1"/>
</dbReference>
<dbReference type="PANTHER" id="PTHR30136">
    <property type="entry name" value="HELIX-TURN-HELIX TRANSCRIPTIONAL REGULATOR, ICLR FAMILY"/>
    <property type="match status" value="1"/>
</dbReference>
<dbReference type="Proteomes" id="UP000190135">
    <property type="component" value="Unassembled WGS sequence"/>
</dbReference>
<dbReference type="PROSITE" id="PS51077">
    <property type="entry name" value="HTH_ICLR"/>
    <property type="match status" value="1"/>
</dbReference>
<dbReference type="SMART" id="SM00346">
    <property type="entry name" value="HTH_ICLR"/>
    <property type="match status" value="1"/>
</dbReference>
<organism evidence="6 7">
    <name type="scientific">Consotaella salsifontis</name>
    <dbReference type="NCBI Taxonomy" id="1365950"/>
    <lineage>
        <taxon>Bacteria</taxon>
        <taxon>Pseudomonadati</taxon>
        <taxon>Pseudomonadota</taxon>
        <taxon>Alphaproteobacteria</taxon>
        <taxon>Hyphomicrobiales</taxon>
        <taxon>Aurantimonadaceae</taxon>
        <taxon>Consotaella</taxon>
    </lineage>
</organism>
<dbReference type="InterPro" id="IPR036390">
    <property type="entry name" value="WH_DNA-bd_sf"/>
</dbReference>
<dbReference type="InterPro" id="IPR050707">
    <property type="entry name" value="HTH_MetabolicPath_Reg"/>
</dbReference>
<sequence>MTKSQKTIAAGHSSRDEQRYERLTPMDDHWVLEAIPDVAERRQSALVPAVDKTIRIMKLLNGADNGLGLAEIAKETETTKSHCHGILKTLCHHGWLSFDEITKRYTLHIGLMRDLSSALRNEISVGHIRPTLERLSKLVGTACVLSRPIPDGGFLVVDQVSAKQSVEISYPLGYRLPPDATAHMRASLAWRSEFEVDAWFRREKLKRYTAQTIVKTHEARAEIRATRERGYARSINEFTEGVMAVAMPVFDQAGQIAYICDCVGTIAVMEGKEDLIVTSMTRAVDELHTLFGSRIPPDFPRPID</sequence>
<evidence type="ECO:0000313" key="7">
    <source>
        <dbReference type="Proteomes" id="UP000190135"/>
    </source>
</evidence>
<dbReference type="GO" id="GO:0045892">
    <property type="term" value="P:negative regulation of DNA-templated transcription"/>
    <property type="evidence" value="ECO:0007669"/>
    <property type="project" value="TreeGrafter"/>
</dbReference>
<dbReference type="Pfam" id="PF01614">
    <property type="entry name" value="IclR_C"/>
    <property type="match status" value="1"/>
</dbReference>
<accession>A0A1T4T1D6</accession>
<feature type="domain" description="HTH iclR-type" evidence="4">
    <location>
        <begin position="47"/>
        <end position="109"/>
    </location>
</feature>
<dbReference type="OrthoDB" id="8210253at2"/>
<evidence type="ECO:0000256" key="2">
    <source>
        <dbReference type="ARBA" id="ARBA00023125"/>
    </source>
</evidence>
<evidence type="ECO:0000259" key="4">
    <source>
        <dbReference type="PROSITE" id="PS51077"/>
    </source>
</evidence>